<keyword evidence="7 12" id="KW-0798">TonB box</keyword>
<evidence type="ECO:0000256" key="8">
    <source>
        <dbReference type="ARBA" id="ARBA00023136"/>
    </source>
</evidence>
<dbReference type="AlphaFoldDB" id="A0A6I4LWN4"/>
<comment type="similarity">
    <text evidence="2 11 12">Belongs to the TonB-dependent receptor family.</text>
</comment>
<dbReference type="GO" id="GO:0044718">
    <property type="term" value="P:siderophore transmembrane transport"/>
    <property type="evidence" value="ECO:0007669"/>
    <property type="project" value="TreeGrafter"/>
</dbReference>
<evidence type="ECO:0000256" key="4">
    <source>
        <dbReference type="ARBA" id="ARBA00022452"/>
    </source>
</evidence>
<dbReference type="GO" id="GO:0009279">
    <property type="term" value="C:cell outer membrane"/>
    <property type="evidence" value="ECO:0007669"/>
    <property type="project" value="UniProtKB-SubCell"/>
</dbReference>
<evidence type="ECO:0000256" key="10">
    <source>
        <dbReference type="ARBA" id="ARBA00023237"/>
    </source>
</evidence>
<evidence type="ECO:0000259" key="13">
    <source>
        <dbReference type="Pfam" id="PF00593"/>
    </source>
</evidence>
<keyword evidence="10 11" id="KW-0998">Cell outer membrane</keyword>
<dbReference type="InterPro" id="IPR000531">
    <property type="entry name" value="Beta-barrel_TonB"/>
</dbReference>
<dbReference type="InterPro" id="IPR012910">
    <property type="entry name" value="Plug_dom"/>
</dbReference>
<organism evidence="15 16">
    <name type="scientific">Sphingorhabdus profundilacus</name>
    <dbReference type="NCBI Taxonomy" id="2509718"/>
    <lineage>
        <taxon>Bacteria</taxon>
        <taxon>Pseudomonadati</taxon>
        <taxon>Pseudomonadota</taxon>
        <taxon>Alphaproteobacteria</taxon>
        <taxon>Sphingomonadales</taxon>
        <taxon>Sphingomonadaceae</taxon>
        <taxon>Sphingorhabdus</taxon>
    </lineage>
</organism>
<evidence type="ECO:0000256" key="3">
    <source>
        <dbReference type="ARBA" id="ARBA00022448"/>
    </source>
</evidence>
<keyword evidence="5 11" id="KW-0812">Transmembrane</keyword>
<dbReference type="Pfam" id="PF00593">
    <property type="entry name" value="TonB_dep_Rec_b-barrel"/>
    <property type="match status" value="1"/>
</dbReference>
<evidence type="ECO:0000256" key="6">
    <source>
        <dbReference type="ARBA" id="ARBA00022729"/>
    </source>
</evidence>
<dbReference type="EMBL" id="SDWJ01000001">
    <property type="protein sequence ID" value="MVZ96520.1"/>
    <property type="molecule type" value="Genomic_DNA"/>
</dbReference>
<dbReference type="InterPro" id="IPR010949">
    <property type="entry name" value="TonB_Hb/transfer/lactofer_rcpt"/>
</dbReference>
<feature type="domain" description="TonB-dependent receptor plug" evidence="14">
    <location>
        <begin position="36"/>
        <end position="155"/>
    </location>
</feature>
<protein>
    <submittedName>
        <fullName evidence="15">TonB-dependent hemoglobin/transferrin/lactoferrin family receptor</fullName>
    </submittedName>
</protein>
<dbReference type="Gene3D" id="2.40.170.20">
    <property type="entry name" value="TonB-dependent receptor, beta-barrel domain"/>
    <property type="match status" value="1"/>
</dbReference>
<dbReference type="InterPro" id="IPR011276">
    <property type="entry name" value="TonB_haem/Hb_rcpt"/>
</dbReference>
<dbReference type="NCBIfam" id="TIGR01785">
    <property type="entry name" value="TonB-hemin"/>
    <property type="match status" value="1"/>
</dbReference>
<evidence type="ECO:0000256" key="5">
    <source>
        <dbReference type="ARBA" id="ARBA00022692"/>
    </source>
</evidence>
<dbReference type="Proteomes" id="UP000471147">
    <property type="component" value="Unassembled WGS sequence"/>
</dbReference>
<dbReference type="GO" id="GO:0015344">
    <property type="term" value="F:siderophore uptake transmembrane transporter activity"/>
    <property type="evidence" value="ECO:0007669"/>
    <property type="project" value="TreeGrafter"/>
</dbReference>
<dbReference type="CDD" id="cd01347">
    <property type="entry name" value="ligand_gated_channel"/>
    <property type="match status" value="1"/>
</dbReference>
<sequence length="722" mass="77373">MTYPSIANAQDNDGEYWLARKNQITVSATRAPTLVSEVPATVTVKSDEDIADELATDIKDLVRFEPGVSVTRQPARFSAAFATTGRGGNEGFTIRGIGGNRVLIQVDGVRVPDGFSFGAQDAGRGDYVDIGLVKSVEILRGPASALYGSDGLSGAVSFITSDPSDIIRGDGDIGGLIRTSYSSDDNEFAETAIVAGRDGALSGMIAFTRRDFNELENRGNIGTNFGFGPTRTLPNPQDGRSNAVIGRLVFEPANGHRFRLTGEYVDTLLTADILSGRGSNGFGSVVDSLTARDTGARKRVTGDWSWSGDGAFEDARVALYWQDAFDRQFTEELRTPSADRTRINTFENRVYGASADGRATFATGPLIHRLVFGADVSMTRQKGLRDGTIPPAGETFPTRAFPVTDFTLGGVFIGDEIDIADGLLKLYPALRWDRFSLEPTNDAILPAAFVTTGQSGSRLSPKFGAVLRLSDIVRIFGNYTQGFKAPAPSQVNQFFENPTSPFFAYRTLPNPDLAPETSESFEGGIRISASHVSGSITAFKASYDKFISQEQVGGAGSIANPILFQFINIGAVKVDGIEGKFELNLPSGLNARLAAAYARGTASRTGMPDAPLSTIDPLTMTAAIGYRARDNRFGGQLALTHFAQKERSLAPTDFRPDAATVLDFTGHVRLTDALTLRAGIFNILDSKYAVWSDVRGLAATSTATDAFTRPGRNGSVSATFRF</sequence>
<proteinExistence type="inferred from homology"/>
<evidence type="ECO:0000256" key="1">
    <source>
        <dbReference type="ARBA" id="ARBA00004571"/>
    </source>
</evidence>
<keyword evidence="8 11" id="KW-0472">Membrane</keyword>
<comment type="subcellular location">
    <subcellularLocation>
        <location evidence="1 11">Cell outer membrane</location>
        <topology evidence="1 11">Multi-pass membrane protein</topology>
    </subcellularLocation>
</comment>
<dbReference type="PROSITE" id="PS52016">
    <property type="entry name" value="TONB_DEPENDENT_REC_3"/>
    <property type="match status" value="1"/>
</dbReference>
<name>A0A6I4LWN4_9SPHN</name>
<dbReference type="Pfam" id="PF07715">
    <property type="entry name" value="Plug"/>
    <property type="match status" value="1"/>
</dbReference>
<evidence type="ECO:0000256" key="7">
    <source>
        <dbReference type="ARBA" id="ARBA00023077"/>
    </source>
</evidence>
<dbReference type="Gene3D" id="2.170.130.10">
    <property type="entry name" value="TonB-dependent receptor, plug domain"/>
    <property type="match status" value="1"/>
</dbReference>
<dbReference type="PANTHER" id="PTHR30069">
    <property type="entry name" value="TONB-DEPENDENT OUTER MEMBRANE RECEPTOR"/>
    <property type="match status" value="1"/>
</dbReference>
<dbReference type="InterPro" id="IPR036942">
    <property type="entry name" value="Beta-barrel_TonB_sf"/>
</dbReference>
<evidence type="ECO:0000256" key="11">
    <source>
        <dbReference type="PROSITE-ProRule" id="PRU01360"/>
    </source>
</evidence>
<reference evidence="15 16" key="1">
    <citation type="submission" date="2019-01" db="EMBL/GenBank/DDBJ databases">
        <title>Sphingorhabdus lacus sp.nov., isolated from an oligotrophic freshwater lake.</title>
        <authorList>
            <person name="Park M."/>
        </authorList>
    </citation>
    <scope>NUCLEOTIDE SEQUENCE [LARGE SCALE GENOMIC DNA]</scope>
    <source>
        <strain evidence="15 16">IMCC26285</strain>
    </source>
</reference>
<keyword evidence="4 11" id="KW-1134">Transmembrane beta strand</keyword>
<dbReference type="SUPFAM" id="SSF56935">
    <property type="entry name" value="Porins"/>
    <property type="match status" value="1"/>
</dbReference>
<keyword evidence="3 11" id="KW-0813">Transport</keyword>
<evidence type="ECO:0000256" key="2">
    <source>
        <dbReference type="ARBA" id="ARBA00009810"/>
    </source>
</evidence>
<comment type="caution">
    <text evidence="15">The sequence shown here is derived from an EMBL/GenBank/DDBJ whole genome shotgun (WGS) entry which is preliminary data.</text>
</comment>
<evidence type="ECO:0000256" key="9">
    <source>
        <dbReference type="ARBA" id="ARBA00023170"/>
    </source>
</evidence>
<dbReference type="GO" id="GO:0015232">
    <property type="term" value="F:heme transmembrane transporter activity"/>
    <property type="evidence" value="ECO:0007669"/>
    <property type="project" value="InterPro"/>
</dbReference>
<keyword evidence="9 15" id="KW-0675">Receptor</keyword>
<feature type="domain" description="TonB-dependent receptor-like beta-barrel" evidence="13">
    <location>
        <begin position="267"/>
        <end position="683"/>
    </location>
</feature>
<evidence type="ECO:0000313" key="15">
    <source>
        <dbReference type="EMBL" id="MVZ96520.1"/>
    </source>
</evidence>
<keyword evidence="6" id="KW-0732">Signal</keyword>
<dbReference type="InterPro" id="IPR037066">
    <property type="entry name" value="Plug_dom_sf"/>
</dbReference>
<evidence type="ECO:0000256" key="12">
    <source>
        <dbReference type="RuleBase" id="RU003357"/>
    </source>
</evidence>
<evidence type="ECO:0000259" key="14">
    <source>
        <dbReference type="Pfam" id="PF07715"/>
    </source>
</evidence>
<keyword evidence="16" id="KW-1185">Reference proteome</keyword>
<dbReference type="InterPro" id="IPR039426">
    <property type="entry name" value="TonB-dep_rcpt-like"/>
</dbReference>
<gene>
    <name evidence="15" type="ORF">EUU23_02230</name>
</gene>
<accession>A0A6I4LWN4</accession>
<dbReference type="NCBIfam" id="TIGR01786">
    <property type="entry name" value="TonB-hemlactrns"/>
    <property type="match status" value="1"/>
</dbReference>
<evidence type="ECO:0000313" key="16">
    <source>
        <dbReference type="Proteomes" id="UP000471147"/>
    </source>
</evidence>
<dbReference type="PANTHER" id="PTHR30069:SF29">
    <property type="entry name" value="HEMOGLOBIN AND HEMOGLOBIN-HAPTOGLOBIN-BINDING PROTEIN 1-RELATED"/>
    <property type="match status" value="1"/>
</dbReference>
<dbReference type="OrthoDB" id="9796221at2"/>